<dbReference type="GO" id="GO:0038023">
    <property type="term" value="F:signaling receptor activity"/>
    <property type="evidence" value="ECO:0007669"/>
    <property type="project" value="InterPro"/>
</dbReference>
<keyword evidence="10 16" id="KW-0798">TonB box</keyword>
<dbReference type="GO" id="GO:0015344">
    <property type="term" value="F:siderophore uptake transmembrane transporter activity"/>
    <property type="evidence" value="ECO:0007669"/>
    <property type="project" value="TreeGrafter"/>
</dbReference>
<feature type="signal peptide" evidence="17">
    <location>
        <begin position="1"/>
        <end position="30"/>
    </location>
</feature>
<evidence type="ECO:0000256" key="10">
    <source>
        <dbReference type="ARBA" id="ARBA00023077"/>
    </source>
</evidence>
<evidence type="ECO:0000256" key="11">
    <source>
        <dbReference type="ARBA" id="ARBA00023136"/>
    </source>
</evidence>
<dbReference type="Gene3D" id="2.40.170.20">
    <property type="entry name" value="TonB-dependent receptor, beta-barrel domain"/>
    <property type="match status" value="1"/>
</dbReference>
<dbReference type="NCBIfam" id="TIGR01783">
    <property type="entry name" value="TonB-siderophor"/>
    <property type="match status" value="1"/>
</dbReference>
<keyword evidence="8" id="KW-0408">Iron</keyword>
<evidence type="ECO:0000256" key="6">
    <source>
        <dbReference type="ARBA" id="ARBA00022692"/>
    </source>
</evidence>
<dbReference type="InterPro" id="IPR039426">
    <property type="entry name" value="TonB-dep_rcpt-like"/>
</dbReference>
<protein>
    <recommendedName>
        <fullName evidence="14">Ferric aerobactin receptor</fullName>
    </recommendedName>
</protein>
<keyword evidence="9" id="KW-0406">Ion transport</keyword>
<evidence type="ECO:0000256" key="7">
    <source>
        <dbReference type="ARBA" id="ARBA00022729"/>
    </source>
</evidence>
<keyword evidence="11 15" id="KW-0472">Membrane</keyword>
<dbReference type="Gene3D" id="2.170.130.10">
    <property type="entry name" value="TonB-dependent receptor, plug domain"/>
    <property type="match status" value="1"/>
</dbReference>
<feature type="domain" description="TonB-dependent receptor plug" evidence="19">
    <location>
        <begin position="52"/>
        <end position="154"/>
    </location>
</feature>
<keyword evidence="3 15" id="KW-0813">Transport</keyword>
<evidence type="ECO:0000256" key="1">
    <source>
        <dbReference type="ARBA" id="ARBA00004571"/>
    </source>
</evidence>
<dbReference type="EMBL" id="MSCO01000002">
    <property type="protein sequence ID" value="PQJ85010.1"/>
    <property type="molecule type" value="Genomic_DNA"/>
</dbReference>
<dbReference type="Pfam" id="PF07715">
    <property type="entry name" value="Plug"/>
    <property type="match status" value="1"/>
</dbReference>
<keyword evidence="12 20" id="KW-0675">Receptor</keyword>
<evidence type="ECO:0000259" key="18">
    <source>
        <dbReference type="Pfam" id="PF00593"/>
    </source>
</evidence>
<evidence type="ECO:0000256" key="9">
    <source>
        <dbReference type="ARBA" id="ARBA00023065"/>
    </source>
</evidence>
<evidence type="ECO:0000256" key="5">
    <source>
        <dbReference type="ARBA" id="ARBA00022496"/>
    </source>
</evidence>
<evidence type="ECO:0000256" key="3">
    <source>
        <dbReference type="ARBA" id="ARBA00022448"/>
    </source>
</evidence>
<keyword evidence="6 15" id="KW-0812">Transmembrane</keyword>
<feature type="domain" description="TonB-dependent receptor-like beta-barrel" evidence="18">
    <location>
        <begin position="245"/>
        <end position="680"/>
    </location>
</feature>
<dbReference type="PROSITE" id="PS52016">
    <property type="entry name" value="TONB_DEPENDENT_REC_3"/>
    <property type="match status" value="1"/>
</dbReference>
<dbReference type="InterPro" id="IPR010105">
    <property type="entry name" value="TonB_sidphr_rcpt"/>
</dbReference>
<dbReference type="CDD" id="cd01347">
    <property type="entry name" value="ligand_gated_channel"/>
    <property type="match status" value="1"/>
</dbReference>
<evidence type="ECO:0000313" key="20">
    <source>
        <dbReference type="EMBL" id="PQJ85010.1"/>
    </source>
</evidence>
<comment type="caution">
    <text evidence="20">The sequence shown here is derived from an EMBL/GenBank/DDBJ whole genome shotgun (WGS) entry which is preliminary data.</text>
</comment>
<keyword evidence="13 15" id="KW-0998">Cell outer membrane</keyword>
<evidence type="ECO:0000256" key="13">
    <source>
        <dbReference type="ARBA" id="ARBA00023237"/>
    </source>
</evidence>
<dbReference type="InterPro" id="IPR012910">
    <property type="entry name" value="Plug_dom"/>
</dbReference>
<evidence type="ECO:0000313" key="21">
    <source>
        <dbReference type="Proteomes" id="UP000239263"/>
    </source>
</evidence>
<evidence type="ECO:0000256" key="4">
    <source>
        <dbReference type="ARBA" id="ARBA00022452"/>
    </source>
</evidence>
<accession>A0A2S7X488</accession>
<evidence type="ECO:0000256" key="14">
    <source>
        <dbReference type="ARBA" id="ARBA00072094"/>
    </source>
</evidence>
<comment type="subcellular location">
    <subcellularLocation>
        <location evidence="1 15">Cell outer membrane</location>
        <topology evidence="1 15">Multi-pass membrane protein</topology>
    </subcellularLocation>
</comment>
<reference evidence="20 21" key="1">
    <citation type="submission" date="2016-12" db="EMBL/GenBank/DDBJ databases">
        <title>Diversity of luminous bacteria.</title>
        <authorList>
            <person name="Yoshizawa S."/>
            <person name="Kogure K."/>
        </authorList>
    </citation>
    <scope>NUCLEOTIDE SEQUENCE [LARGE SCALE GENOMIC DNA]</scope>
    <source>
        <strain evidence="20 21">ATCC 33715</strain>
    </source>
</reference>
<dbReference type="GO" id="GO:0044718">
    <property type="term" value="P:siderophore transmembrane transport"/>
    <property type="evidence" value="ECO:0007669"/>
    <property type="project" value="TreeGrafter"/>
</dbReference>
<comment type="similarity">
    <text evidence="2 15 16">Belongs to the TonB-dependent receptor family.</text>
</comment>
<dbReference type="InterPro" id="IPR000531">
    <property type="entry name" value="Beta-barrel_TonB"/>
</dbReference>
<feature type="chain" id="PRO_5015417543" description="Ferric aerobactin receptor" evidence="17">
    <location>
        <begin position="31"/>
        <end position="723"/>
    </location>
</feature>
<proteinExistence type="inferred from homology"/>
<keyword evidence="5" id="KW-0410">Iron transport</keyword>
<evidence type="ECO:0000259" key="19">
    <source>
        <dbReference type="Pfam" id="PF07715"/>
    </source>
</evidence>
<name>A0A2S7X488_9GAMM</name>
<dbReference type="FunFam" id="2.170.130.10:FF:000011">
    <property type="entry name" value="TonB-dependent siderophore receptor"/>
    <property type="match status" value="1"/>
</dbReference>
<evidence type="ECO:0000256" key="16">
    <source>
        <dbReference type="RuleBase" id="RU003357"/>
    </source>
</evidence>
<dbReference type="InterPro" id="IPR037066">
    <property type="entry name" value="Plug_dom_sf"/>
</dbReference>
<dbReference type="FunFam" id="2.40.170.20:FF:000007">
    <property type="entry name" value="Ferric aerobactin receptor"/>
    <property type="match status" value="1"/>
</dbReference>
<evidence type="ECO:0000256" key="8">
    <source>
        <dbReference type="ARBA" id="ARBA00023004"/>
    </source>
</evidence>
<dbReference type="Pfam" id="PF00593">
    <property type="entry name" value="TonB_dep_Rec_b-barrel"/>
    <property type="match status" value="1"/>
</dbReference>
<organism evidence="20 21">
    <name type="scientific">Aliivibrio sifiae</name>
    <dbReference type="NCBI Taxonomy" id="566293"/>
    <lineage>
        <taxon>Bacteria</taxon>
        <taxon>Pseudomonadati</taxon>
        <taxon>Pseudomonadota</taxon>
        <taxon>Gammaproteobacteria</taxon>
        <taxon>Vibrionales</taxon>
        <taxon>Vibrionaceae</taxon>
        <taxon>Aliivibrio</taxon>
    </lineage>
</organism>
<dbReference type="InterPro" id="IPR036942">
    <property type="entry name" value="Beta-barrel_TonB_sf"/>
</dbReference>
<keyword evidence="4 15" id="KW-1134">Transmembrane beta strand</keyword>
<dbReference type="RefSeq" id="WP_105056378.1">
    <property type="nucleotide sequence ID" value="NZ_CAWNRT010000002.1"/>
</dbReference>
<dbReference type="Proteomes" id="UP000239263">
    <property type="component" value="Unassembled WGS sequence"/>
</dbReference>
<keyword evidence="7 17" id="KW-0732">Signal</keyword>
<evidence type="ECO:0000256" key="17">
    <source>
        <dbReference type="SAM" id="SignalP"/>
    </source>
</evidence>
<evidence type="ECO:0000256" key="12">
    <source>
        <dbReference type="ARBA" id="ARBA00023170"/>
    </source>
</evidence>
<evidence type="ECO:0000256" key="15">
    <source>
        <dbReference type="PROSITE-ProRule" id="PRU01360"/>
    </source>
</evidence>
<dbReference type="PANTHER" id="PTHR30069:SF42">
    <property type="entry name" value="FERRIC AEROBACTIN RECEPTOR"/>
    <property type="match status" value="1"/>
</dbReference>
<dbReference type="SUPFAM" id="SSF56935">
    <property type="entry name" value="Porins"/>
    <property type="match status" value="1"/>
</dbReference>
<evidence type="ECO:0000256" key="2">
    <source>
        <dbReference type="ARBA" id="ARBA00009810"/>
    </source>
</evidence>
<dbReference type="AlphaFoldDB" id="A0A2S7X488"/>
<dbReference type="GO" id="GO:0009279">
    <property type="term" value="C:cell outer membrane"/>
    <property type="evidence" value="ECO:0007669"/>
    <property type="project" value="UniProtKB-SubCell"/>
</dbReference>
<sequence length="723" mass="79326">MNVKKGNYPLTLVAIAVATATTFVSVSAQAEAYKNTEETMVVVSSRTPKAISEIPGTVWFVDSEQIEQEYRGGKTLGEILSATIPSLDVSSGARTNYGQNLRGRAMLVMIDGVSLQSSRPISRQLDAIDPFNIERIEVLSGATSIYGAGATGGVINIITKKSDSDELQFESYVSGTTGLNGGDDFDYKVAQSISGGTDNVAARVSAVYTETQGYYDGEGDIVTPDISQGSLQYNKTIDLQSTVDVSISDTKNINFLAQYYDSQQDSPYGLYIKNYKFIDVRKGFESDRQHGTERIMLSAAYSDSEFLSHQLVVEASYRKEDQTYTPYYQGASQQTTDVISLKTALAKSFGKVNLVYGVDAYMDKFDSNQALFDPTIANNSGNLVNKTYAEVGRYPGVEVGSVAGFIQADMNITDDWSIQGGYRYQYMNNKIDDFVDYKIQKKIAAGNGSSADAVPGGETNYSVGLFNLGTIYKLTSDSQVWASFSQGFDLADPAKYYGQGSYSAVDASGHYALQDSINVSGSKMSGIKTNSYEIGFRTEQDALSFQTAAYFSQSDKSVKYNKQTLLIEDVDNEKRVYGAEALVSYWVMDNIQLGASGHYVISELQTDGKWDDLSAGEASTSKASSWVGWYESDLAVKVQSQTMFDYKDADDNELSGYTVFDLVGSYELPVGSLGFGIQNLFNKDYTTAWGQRAQILYSSHYDAAAYDYKGRGRTYTLNYQVKY</sequence>
<dbReference type="OrthoDB" id="8670144at2"/>
<dbReference type="PANTHER" id="PTHR30069">
    <property type="entry name" value="TONB-DEPENDENT OUTER MEMBRANE RECEPTOR"/>
    <property type="match status" value="1"/>
</dbReference>
<gene>
    <name evidence="20" type="ORF">BTO22_16155</name>
</gene>